<dbReference type="GO" id="GO:0008973">
    <property type="term" value="F:phosphopentomutase activity"/>
    <property type="evidence" value="ECO:0007669"/>
    <property type="project" value="UniProtKB-EC"/>
</dbReference>
<comment type="subcellular location">
    <subcellularLocation>
        <location evidence="4">Cytoplasm</location>
    </subcellularLocation>
</comment>
<keyword evidence="4 7" id="KW-0413">Isomerase</keyword>
<dbReference type="RefSeq" id="WP_138235913.1">
    <property type="nucleotide sequence ID" value="NZ_CP185860.1"/>
</dbReference>
<dbReference type="Gene3D" id="3.30.70.1250">
    <property type="entry name" value="Phosphopentomutase"/>
    <property type="match status" value="1"/>
</dbReference>
<evidence type="ECO:0000259" key="6">
    <source>
        <dbReference type="Pfam" id="PF01676"/>
    </source>
</evidence>
<dbReference type="InterPro" id="IPR017850">
    <property type="entry name" value="Alkaline_phosphatase_core_sf"/>
</dbReference>
<dbReference type="Pfam" id="PF01676">
    <property type="entry name" value="Metalloenzyme"/>
    <property type="match status" value="1"/>
</dbReference>
<protein>
    <recommendedName>
        <fullName evidence="4 5">Phosphopentomutase</fullName>
        <ecNumber evidence="4 5">5.4.2.7</ecNumber>
    </recommendedName>
    <alternativeName>
        <fullName evidence="4">Phosphodeoxyribomutase</fullName>
    </alternativeName>
</protein>
<evidence type="ECO:0000313" key="7">
    <source>
        <dbReference type="EMBL" id="TLM77005.1"/>
    </source>
</evidence>
<feature type="binding site" evidence="4">
    <location>
        <position position="317"/>
    </location>
    <ligand>
        <name>Mn(2+)</name>
        <dbReference type="ChEBI" id="CHEBI:29035"/>
        <label>2</label>
    </ligand>
</feature>
<keyword evidence="2 4" id="KW-0479">Metal-binding</keyword>
<feature type="binding site" evidence="4">
    <location>
        <position position="359"/>
    </location>
    <ligand>
        <name>Mn(2+)</name>
        <dbReference type="ChEBI" id="CHEBI:29035"/>
        <label>1</label>
    </ligand>
</feature>
<comment type="function">
    <text evidence="4">Isomerase that catalyzes the conversion of deoxy-ribose 1-phosphate (dRib-1-P) and ribose 1-phosphate (Rib-1-P) to deoxy-ribose 5-phosphate (dRib-5-P) and ribose 5-phosphate (Rib-5-P), respectively.</text>
</comment>
<feature type="binding site" evidence="4">
    <location>
        <position position="322"/>
    </location>
    <ligand>
        <name>Mn(2+)</name>
        <dbReference type="ChEBI" id="CHEBI:29035"/>
        <label>2</label>
    </ligand>
</feature>
<dbReference type="Gene3D" id="3.40.720.10">
    <property type="entry name" value="Alkaline Phosphatase, subunit A"/>
    <property type="match status" value="1"/>
</dbReference>
<gene>
    <name evidence="4" type="primary">deoB</name>
    <name evidence="7" type="ORF">FDY93_11640</name>
</gene>
<feature type="binding site" evidence="4">
    <location>
        <position position="21"/>
    </location>
    <ligand>
        <name>Mn(2+)</name>
        <dbReference type="ChEBI" id="CHEBI:29035"/>
        <label>1</label>
    </ligand>
</feature>
<dbReference type="NCBIfam" id="TIGR01696">
    <property type="entry name" value="deoB"/>
    <property type="match status" value="1"/>
</dbReference>
<dbReference type="PANTHER" id="PTHR21110:SF0">
    <property type="entry name" value="PHOSPHOPENTOMUTASE"/>
    <property type="match status" value="1"/>
</dbReference>
<dbReference type="NCBIfam" id="NF003766">
    <property type="entry name" value="PRK05362.1"/>
    <property type="match status" value="1"/>
</dbReference>
<comment type="catalytic activity">
    <reaction evidence="4">
        <text>alpha-D-ribose 1-phosphate = D-ribose 5-phosphate</text>
        <dbReference type="Rhea" id="RHEA:18793"/>
        <dbReference type="ChEBI" id="CHEBI:57720"/>
        <dbReference type="ChEBI" id="CHEBI:78346"/>
        <dbReference type="EC" id="5.4.2.7"/>
    </reaction>
</comment>
<keyword evidence="3 4" id="KW-0464">Manganese</keyword>
<evidence type="ECO:0000256" key="4">
    <source>
        <dbReference type="HAMAP-Rule" id="MF_00740"/>
    </source>
</evidence>
<dbReference type="PIRSF" id="PIRSF001491">
    <property type="entry name" value="Ppentomutase"/>
    <property type="match status" value="1"/>
</dbReference>
<dbReference type="EC" id="5.4.2.7" evidence="4 5"/>
<comment type="catalytic activity">
    <reaction evidence="4">
        <text>2-deoxy-alpha-D-ribose 1-phosphate = 2-deoxy-D-ribose 5-phosphate</text>
        <dbReference type="Rhea" id="RHEA:27658"/>
        <dbReference type="ChEBI" id="CHEBI:57259"/>
        <dbReference type="ChEBI" id="CHEBI:62877"/>
        <dbReference type="EC" id="5.4.2.7"/>
    </reaction>
</comment>
<evidence type="ECO:0000313" key="8">
    <source>
        <dbReference type="Proteomes" id="UP000306791"/>
    </source>
</evidence>
<sequence length="429" mass="45375">MSAIAPAQAGEAPRAFILVMDSVGIGATADADQFGDAGANTLGHIIAGCRRGQGDREGLRQGPLAIPNLLRLGLGHALKECGGAAVADIELPPAVAAAYGHCAEVSAGKDTPSGHWEIAGLPVTFDWTCFPDTVPAFPTTLTDELIRRGGLPGILGNCHASGTAILRELGEAHIQSGKPIVYTSADSVVQIAAHEIHFGLDRLLSLCETARVLVDPLNVGRVIARPFVGDSADAFARTGNRRDYTTPPHGTTLLDQLQCSGGQVVAVGKISDIFAGRGIGRSIKAHGNMALFDATLEAADEPPEKPTLVFTNFVDFDTLYGHRRDLPGYAAALEELDRRLPELEARLRPGDIAVITADHGCDPTWPGSDHTREHVPALFFGPGISPVRLGRRHSFADIGQTLAEFFRLPPLSSGCSFYSRLNSSGRQHG</sequence>
<name>A0ABY2UH71_9GAMM</name>
<comment type="cofactor">
    <cofactor evidence="4">
        <name>Mn(2+)</name>
        <dbReference type="ChEBI" id="CHEBI:29035"/>
    </cofactor>
    <text evidence="4">Binds 2 manganese ions.</text>
</comment>
<keyword evidence="4" id="KW-0963">Cytoplasm</keyword>
<accession>A0ABY2UH71</accession>
<evidence type="ECO:0000256" key="1">
    <source>
        <dbReference type="ARBA" id="ARBA00010373"/>
    </source>
</evidence>
<feature type="domain" description="Metalloenzyme" evidence="6">
    <location>
        <begin position="14"/>
        <end position="409"/>
    </location>
</feature>
<dbReference type="SUPFAM" id="SSF53649">
    <property type="entry name" value="Alkaline phosphatase-like"/>
    <property type="match status" value="1"/>
</dbReference>
<evidence type="ECO:0000256" key="2">
    <source>
        <dbReference type="ARBA" id="ARBA00022723"/>
    </source>
</evidence>
<dbReference type="InterPro" id="IPR024052">
    <property type="entry name" value="Phosphopentomutase_DeoB_cap_sf"/>
</dbReference>
<dbReference type="Proteomes" id="UP000306791">
    <property type="component" value="Unassembled WGS sequence"/>
</dbReference>
<dbReference type="InterPro" id="IPR010045">
    <property type="entry name" value="DeoB"/>
</dbReference>
<dbReference type="InterPro" id="IPR006124">
    <property type="entry name" value="Metalloenzyme"/>
</dbReference>
<dbReference type="HAMAP" id="MF_00740">
    <property type="entry name" value="Phosphopentomut"/>
    <property type="match status" value="1"/>
</dbReference>
<dbReference type="CDD" id="cd16009">
    <property type="entry name" value="PPM"/>
    <property type="match status" value="1"/>
</dbReference>
<comment type="similarity">
    <text evidence="1 4">Belongs to the phosphopentomutase family.</text>
</comment>
<organism evidence="7 8">
    <name type="scientific">Microbulbifer harenosus</name>
    <dbReference type="NCBI Taxonomy" id="2576840"/>
    <lineage>
        <taxon>Bacteria</taxon>
        <taxon>Pseudomonadati</taxon>
        <taxon>Pseudomonadota</taxon>
        <taxon>Gammaproteobacteria</taxon>
        <taxon>Cellvibrionales</taxon>
        <taxon>Microbulbiferaceae</taxon>
        <taxon>Microbulbifer</taxon>
    </lineage>
</organism>
<proteinExistence type="inferred from homology"/>
<dbReference type="PANTHER" id="PTHR21110">
    <property type="entry name" value="PHOSPHOPENTOMUTASE"/>
    <property type="match status" value="1"/>
</dbReference>
<feature type="binding site" evidence="4">
    <location>
        <position position="358"/>
    </location>
    <ligand>
        <name>Mn(2+)</name>
        <dbReference type="ChEBI" id="CHEBI:29035"/>
        <label>1</label>
    </ligand>
</feature>
<keyword evidence="8" id="KW-1185">Reference proteome</keyword>
<dbReference type="SUPFAM" id="SSF143856">
    <property type="entry name" value="DeoB insert domain-like"/>
    <property type="match status" value="1"/>
</dbReference>
<feature type="binding site" evidence="4">
    <location>
        <position position="370"/>
    </location>
    <ligand>
        <name>Mn(2+)</name>
        <dbReference type="ChEBI" id="CHEBI:29035"/>
        <label>2</label>
    </ligand>
</feature>
<dbReference type="EMBL" id="VANI01000011">
    <property type="protein sequence ID" value="TLM77005.1"/>
    <property type="molecule type" value="Genomic_DNA"/>
</dbReference>
<reference evidence="7 8" key="1">
    <citation type="submission" date="2019-05" db="EMBL/GenBank/DDBJ databases">
        <title>Microbulbifer harenosus sp. nov., an alginate-degrading bacterium isolated from coastal sand.</title>
        <authorList>
            <person name="Huang H."/>
            <person name="Mo K."/>
            <person name="Bao S."/>
        </authorList>
    </citation>
    <scope>NUCLEOTIDE SEQUENCE [LARGE SCALE GENOMIC DNA]</scope>
    <source>
        <strain evidence="7 8">HB161719</strain>
    </source>
</reference>
<comment type="caution">
    <text evidence="7">The sequence shown here is derived from an EMBL/GenBank/DDBJ whole genome shotgun (WGS) entry which is preliminary data.</text>
</comment>
<evidence type="ECO:0000256" key="3">
    <source>
        <dbReference type="ARBA" id="ARBA00023211"/>
    </source>
</evidence>
<comment type="pathway">
    <text evidence="4">Carbohydrate degradation; 2-deoxy-D-ribose 1-phosphate degradation; D-glyceraldehyde 3-phosphate and acetaldehyde from 2-deoxy-alpha-D-ribose 1-phosphate: step 1/2.</text>
</comment>
<evidence type="ECO:0000256" key="5">
    <source>
        <dbReference type="NCBIfam" id="TIGR01696"/>
    </source>
</evidence>